<evidence type="ECO:0000313" key="1">
    <source>
        <dbReference type="EMBL" id="GIY08436.1"/>
    </source>
</evidence>
<sequence length="66" mass="7230">MQVPLMNERSSKALCLFDKEQGLEGGAAISIGRSYSSIKYQPHLLCDINDPATSGWYWLGALVSVL</sequence>
<dbReference type="EMBL" id="BPLQ01004503">
    <property type="protein sequence ID" value="GIY08436.1"/>
    <property type="molecule type" value="Genomic_DNA"/>
</dbReference>
<keyword evidence="2" id="KW-1185">Reference proteome</keyword>
<protein>
    <submittedName>
        <fullName evidence="1">Uncharacterized protein</fullName>
    </submittedName>
</protein>
<accession>A0AAV4QJB9</accession>
<gene>
    <name evidence="1" type="ORF">CDAR_90081</name>
</gene>
<comment type="caution">
    <text evidence="1">The sequence shown here is derived from an EMBL/GenBank/DDBJ whole genome shotgun (WGS) entry which is preliminary data.</text>
</comment>
<dbReference type="AlphaFoldDB" id="A0AAV4QJB9"/>
<reference evidence="1 2" key="1">
    <citation type="submission" date="2021-06" db="EMBL/GenBank/DDBJ databases">
        <title>Caerostris darwini draft genome.</title>
        <authorList>
            <person name="Kono N."/>
            <person name="Arakawa K."/>
        </authorList>
    </citation>
    <scope>NUCLEOTIDE SEQUENCE [LARGE SCALE GENOMIC DNA]</scope>
</reference>
<name>A0AAV4QJB9_9ARAC</name>
<organism evidence="1 2">
    <name type="scientific">Caerostris darwini</name>
    <dbReference type="NCBI Taxonomy" id="1538125"/>
    <lineage>
        <taxon>Eukaryota</taxon>
        <taxon>Metazoa</taxon>
        <taxon>Ecdysozoa</taxon>
        <taxon>Arthropoda</taxon>
        <taxon>Chelicerata</taxon>
        <taxon>Arachnida</taxon>
        <taxon>Araneae</taxon>
        <taxon>Araneomorphae</taxon>
        <taxon>Entelegynae</taxon>
        <taxon>Araneoidea</taxon>
        <taxon>Araneidae</taxon>
        <taxon>Caerostris</taxon>
    </lineage>
</organism>
<proteinExistence type="predicted"/>
<evidence type="ECO:0000313" key="2">
    <source>
        <dbReference type="Proteomes" id="UP001054837"/>
    </source>
</evidence>
<dbReference type="Proteomes" id="UP001054837">
    <property type="component" value="Unassembled WGS sequence"/>
</dbReference>